<keyword evidence="2" id="KW-0067">ATP-binding</keyword>
<evidence type="ECO:0000256" key="4">
    <source>
        <dbReference type="ARBA" id="ARBA00047951"/>
    </source>
</evidence>
<dbReference type="PANTHER" id="PTHR27005:SF519">
    <property type="entry name" value="PROTEIN KINASE DOMAIN-CONTAINING PROTEIN"/>
    <property type="match status" value="1"/>
</dbReference>
<keyword evidence="8" id="KW-1185">Reference proteome</keyword>
<evidence type="ECO:0000259" key="5">
    <source>
        <dbReference type="PROSITE" id="PS50011"/>
    </source>
</evidence>
<keyword evidence="1" id="KW-0547">Nucleotide-binding</keyword>
<dbReference type="Gene3D" id="1.10.510.10">
    <property type="entry name" value="Transferase(Phosphotransferase) domain 1"/>
    <property type="match status" value="1"/>
</dbReference>
<dbReference type="Pfam" id="PF00069">
    <property type="entry name" value="Pkinase"/>
    <property type="match status" value="1"/>
</dbReference>
<gene>
    <name evidence="6" type="ORF">HID58_092048</name>
    <name evidence="7" type="ORF">HID58_093834</name>
</gene>
<comment type="catalytic activity">
    <reaction evidence="4">
        <text>L-threonyl-[protein] + ATP = O-phospho-L-threonyl-[protein] + ADP + H(+)</text>
        <dbReference type="Rhea" id="RHEA:46608"/>
        <dbReference type="Rhea" id="RHEA-COMP:11060"/>
        <dbReference type="Rhea" id="RHEA-COMP:11605"/>
        <dbReference type="ChEBI" id="CHEBI:15378"/>
        <dbReference type="ChEBI" id="CHEBI:30013"/>
        <dbReference type="ChEBI" id="CHEBI:30616"/>
        <dbReference type="ChEBI" id="CHEBI:61977"/>
        <dbReference type="ChEBI" id="CHEBI:456216"/>
    </reaction>
</comment>
<evidence type="ECO:0000313" key="7">
    <source>
        <dbReference type="EMBL" id="KAH0852669.1"/>
    </source>
</evidence>
<comment type="caution">
    <text evidence="6">The sequence shown here is derived from an EMBL/GenBank/DDBJ whole genome shotgun (WGS) entry which is preliminary data.</text>
</comment>
<dbReference type="PROSITE" id="PS00108">
    <property type="entry name" value="PROTEIN_KINASE_ST"/>
    <property type="match status" value="1"/>
</dbReference>
<evidence type="ECO:0000256" key="3">
    <source>
        <dbReference type="ARBA" id="ARBA00047558"/>
    </source>
</evidence>
<evidence type="ECO:0000256" key="2">
    <source>
        <dbReference type="ARBA" id="ARBA00022840"/>
    </source>
</evidence>
<protein>
    <recommendedName>
        <fullName evidence="5">Protein kinase domain-containing protein</fullName>
    </recommendedName>
</protein>
<dbReference type="SUPFAM" id="SSF56112">
    <property type="entry name" value="Protein kinase-like (PK-like)"/>
    <property type="match status" value="1"/>
</dbReference>
<organism evidence="6 8">
    <name type="scientific">Brassica napus</name>
    <name type="common">Rape</name>
    <dbReference type="NCBI Taxonomy" id="3708"/>
    <lineage>
        <taxon>Eukaryota</taxon>
        <taxon>Viridiplantae</taxon>
        <taxon>Streptophyta</taxon>
        <taxon>Embryophyta</taxon>
        <taxon>Tracheophyta</taxon>
        <taxon>Spermatophyta</taxon>
        <taxon>Magnoliopsida</taxon>
        <taxon>eudicotyledons</taxon>
        <taxon>Gunneridae</taxon>
        <taxon>Pentapetalae</taxon>
        <taxon>rosids</taxon>
        <taxon>malvids</taxon>
        <taxon>Brassicales</taxon>
        <taxon>Brassicaceae</taxon>
        <taxon>Brassiceae</taxon>
        <taxon>Brassica</taxon>
    </lineage>
</organism>
<feature type="domain" description="Protein kinase" evidence="5">
    <location>
        <begin position="31"/>
        <end position="461"/>
    </location>
</feature>
<name>A0ABQ7WXR7_BRANA</name>
<reference evidence="6 8" key="1">
    <citation type="submission" date="2021-05" db="EMBL/GenBank/DDBJ databases">
        <title>Genome Assembly of Synthetic Allotetraploid Brassica napus Reveals Homoeologous Exchanges between Subgenomes.</title>
        <authorList>
            <person name="Davis J.T."/>
        </authorList>
    </citation>
    <scope>NUCLEOTIDE SEQUENCE [LARGE SCALE GENOMIC DNA]</scope>
    <source>
        <strain evidence="8">cv. Da-Ae</strain>
        <tissue evidence="6">Seedling</tissue>
    </source>
</reference>
<dbReference type="PROSITE" id="PS50011">
    <property type="entry name" value="PROTEIN_KINASE_DOM"/>
    <property type="match status" value="1"/>
</dbReference>
<proteinExistence type="predicted"/>
<dbReference type="InterPro" id="IPR008271">
    <property type="entry name" value="Ser/Thr_kinase_AS"/>
</dbReference>
<evidence type="ECO:0000313" key="6">
    <source>
        <dbReference type="EMBL" id="KAH0843416.1"/>
    </source>
</evidence>
<accession>A0ABQ7WXR7</accession>
<dbReference type="PANTHER" id="PTHR27005">
    <property type="entry name" value="WALL-ASSOCIATED RECEPTOR KINASE-LIKE 21"/>
    <property type="match status" value="1"/>
</dbReference>
<dbReference type="EMBL" id="JAGKQM010001000">
    <property type="protein sequence ID" value="KAH0852669.1"/>
    <property type="molecule type" value="Genomic_DNA"/>
</dbReference>
<comment type="catalytic activity">
    <reaction evidence="3">
        <text>L-seryl-[protein] + ATP = O-phospho-L-seryl-[protein] + ADP + H(+)</text>
        <dbReference type="Rhea" id="RHEA:17989"/>
        <dbReference type="Rhea" id="RHEA-COMP:9863"/>
        <dbReference type="Rhea" id="RHEA-COMP:11604"/>
        <dbReference type="ChEBI" id="CHEBI:15378"/>
        <dbReference type="ChEBI" id="CHEBI:29999"/>
        <dbReference type="ChEBI" id="CHEBI:30616"/>
        <dbReference type="ChEBI" id="CHEBI:83421"/>
        <dbReference type="ChEBI" id="CHEBI:456216"/>
    </reaction>
</comment>
<sequence length="467" mass="53856">MSRNASVIQRKGYTSDEELDELDSPLTFVIDKVYVSLNSGHNGKVKQQDEQVGEVVENETVRSSLSPSQRYQSRHHSAMKCWRREKDKDKARKCFLENRSMFLEQLIADCNGISNPIRMFSSDQISEATNQFDPIIFRHTSPVVSSNSLVLVSNFLFRCWYFEDLEYRALNIRGSVGSEDGPLLPWNVRLKIAKEVVTAITYLHTAFSRIILHRDIKATNVFLDKNWKASLTDFSSAVTLPEGKSWIQGIVLGTIFLLFGHGHSDRIFRCVQFWNPYGDSDFRTRLLDYVKDLRERGEPVEFGGDSKDMRPGQMNMFLDLALRCCEVRNEDRPKMILVKQQDEKKKGNCKIVSLSLTTAMEFWRRKKEKGKARKWFLRNGSMFLEQLIADCNGMSNPIRGFCTSKHVKDLQERGEPVEFRGGSNDMRPGQMRMCLDLALRCCEERNEDRPKMTLVAKDIKLIEQASI</sequence>
<dbReference type="EMBL" id="JAGKQM010002900">
    <property type="protein sequence ID" value="KAH0843416.1"/>
    <property type="molecule type" value="Genomic_DNA"/>
</dbReference>
<dbReference type="InterPro" id="IPR011009">
    <property type="entry name" value="Kinase-like_dom_sf"/>
</dbReference>
<dbReference type="InterPro" id="IPR045274">
    <property type="entry name" value="WAK-like"/>
</dbReference>
<evidence type="ECO:0000313" key="8">
    <source>
        <dbReference type="Proteomes" id="UP000824890"/>
    </source>
</evidence>
<dbReference type="InterPro" id="IPR000719">
    <property type="entry name" value="Prot_kinase_dom"/>
</dbReference>
<evidence type="ECO:0000256" key="1">
    <source>
        <dbReference type="ARBA" id="ARBA00022741"/>
    </source>
</evidence>
<dbReference type="Proteomes" id="UP000824890">
    <property type="component" value="Unassembled WGS sequence"/>
</dbReference>